<reference evidence="2 3" key="1">
    <citation type="submission" date="2020-10" db="EMBL/GenBank/DDBJ databases">
        <title>Sequencing the genomes of 1000 actinobacteria strains.</title>
        <authorList>
            <person name="Klenk H.-P."/>
        </authorList>
    </citation>
    <scope>NUCLEOTIDE SEQUENCE [LARGE SCALE GENOMIC DNA]</scope>
    <source>
        <strain evidence="2 3">DSM 41803</strain>
    </source>
</reference>
<dbReference type="Pfam" id="PF00561">
    <property type="entry name" value="Abhydrolase_1"/>
    <property type="match status" value="1"/>
</dbReference>
<evidence type="ECO:0000259" key="1">
    <source>
        <dbReference type="Pfam" id="PF00561"/>
    </source>
</evidence>
<dbReference type="RefSeq" id="WP_050399406.1">
    <property type="nucleotide sequence ID" value="NZ_JADBGF010000001.1"/>
</dbReference>
<dbReference type="OrthoDB" id="9804723at2"/>
<proteinExistence type="predicted"/>
<dbReference type="Gene3D" id="3.40.50.1820">
    <property type="entry name" value="alpha/beta hydrolase"/>
    <property type="match status" value="1"/>
</dbReference>
<dbReference type="AlphaFoldDB" id="A0A8I0TM40"/>
<dbReference type="EMBL" id="JADBGF010000001">
    <property type="protein sequence ID" value="MBE1594140.1"/>
    <property type="molecule type" value="Genomic_DNA"/>
</dbReference>
<keyword evidence="3" id="KW-1185">Reference proteome</keyword>
<feature type="domain" description="AB hydrolase-1" evidence="1">
    <location>
        <begin position="191"/>
        <end position="284"/>
    </location>
</feature>
<evidence type="ECO:0000313" key="3">
    <source>
        <dbReference type="Proteomes" id="UP000629287"/>
    </source>
</evidence>
<dbReference type="InterPro" id="IPR000073">
    <property type="entry name" value="AB_hydrolase_1"/>
</dbReference>
<dbReference type="PANTHER" id="PTHR43194:SF2">
    <property type="entry name" value="PEROXISOMAL MEMBRANE PROTEIN LPX1"/>
    <property type="match status" value="1"/>
</dbReference>
<dbReference type="Proteomes" id="UP000629287">
    <property type="component" value="Unassembled WGS sequence"/>
</dbReference>
<protein>
    <submittedName>
        <fullName evidence="2">Pimeloyl-ACP methyl ester carboxylesterase</fullName>
    </submittedName>
</protein>
<evidence type="ECO:0000313" key="2">
    <source>
        <dbReference type="EMBL" id="MBE1594140.1"/>
    </source>
</evidence>
<sequence>MTALVDRQKILAAAGSDKELAYKLRTYSGRVRFDLPEGAFDLVVEDGVPARAEEVHADLAADVTFSAPAEFWSTAFSAAVPPAGYESCVVGMTRGLRIVGDFGGTVAPWQSGWARLYQVVRETVAGAPVRKPFQDPFRETDNAVGRYVYVSANGQEARIYYETSGHGPIPLLLQATAGADGRQYRHLLADPRMQERFTMYAYDLPYHGKSLPPIGVRWWEETYRPGRDGLINWVVAIADTLGLDNPYFMGCSVGGQLALDLAAERGDRFGAFISLNGWYGNPPLFDGFSNDMFRTPSIADSYAPALNFGATAPQAPEPNAHETYWIYRSAFPGIYAGDNDYFAYEHDLKENGHKIDAHAKPVYVVTGEYDPASDDDVNGGPAVEKFIPGAKFIKVAGLGHFAPCDDPIGFGDAIVPILDEVIAKAASAGQS</sequence>
<dbReference type="SUPFAM" id="SSF53474">
    <property type="entry name" value="alpha/beta-Hydrolases"/>
    <property type="match status" value="1"/>
</dbReference>
<accession>A0A8I0TM40</accession>
<dbReference type="InterPro" id="IPR029058">
    <property type="entry name" value="AB_hydrolase_fold"/>
</dbReference>
<dbReference type="PANTHER" id="PTHR43194">
    <property type="entry name" value="HYDROLASE ALPHA/BETA FOLD FAMILY"/>
    <property type="match status" value="1"/>
</dbReference>
<name>A0A8I0TM40_9ACTN</name>
<dbReference type="GeneID" id="86824952"/>
<dbReference type="InterPro" id="IPR050228">
    <property type="entry name" value="Carboxylesterase_BioH"/>
</dbReference>
<comment type="caution">
    <text evidence="2">The sequence shown here is derived from an EMBL/GenBank/DDBJ whole genome shotgun (WGS) entry which is preliminary data.</text>
</comment>
<organism evidence="2 3">
    <name type="scientific">Streptomyces stelliscabiei</name>
    <dbReference type="NCBI Taxonomy" id="146820"/>
    <lineage>
        <taxon>Bacteria</taxon>
        <taxon>Bacillati</taxon>
        <taxon>Actinomycetota</taxon>
        <taxon>Actinomycetes</taxon>
        <taxon>Kitasatosporales</taxon>
        <taxon>Streptomycetaceae</taxon>
        <taxon>Streptomyces</taxon>
    </lineage>
</organism>
<dbReference type="GO" id="GO:0003824">
    <property type="term" value="F:catalytic activity"/>
    <property type="evidence" value="ECO:0007669"/>
    <property type="project" value="UniProtKB-ARBA"/>
</dbReference>
<gene>
    <name evidence="2" type="ORF">H4687_000269</name>
</gene>